<dbReference type="InterPro" id="IPR046789">
    <property type="entry name" value="HTH_62"/>
</dbReference>
<dbReference type="EMBL" id="VDMP01000027">
    <property type="protein sequence ID" value="TNM36184.1"/>
    <property type="molecule type" value="Genomic_DNA"/>
</dbReference>
<dbReference type="OrthoDB" id="6909982at2"/>
<feature type="domain" description="Recombinase-like" evidence="1">
    <location>
        <begin position="3"/>
        <end position="70"/>
    </location>
</feature>
<organism evidence="2 3">
    <name type="scientific">Nocardioides albidus</name>
    <dbReference type="NCBI Taxonomy" id="1517589"/>
    <lineage>
        <taxon>Bacteria</taxon>
        <taxon>Bacillati</taxon>
        <taxon>Actinomycetota</taxon>
        <taxon>Actinomycetes</taxon>
        <taxon>Propionibacteriales</taxon>
        <taxon>Nocardioidaceae</taxon>
        <taxon>Nocardioides</taxon>
    </lineage>
</organism>
<evidence type="ECO:0000313" key="3">
    <source>
        <dbReference type="Proteomes" id="UP000313231"/>
    </source>
</evidence>
<keyword evidence="3" id="KW-1185">Reference proteome</keyword>
<evidence type="ECO:0000313" key="2">
    <source>
        <dbReference type="EMBL" id="TNM36184.1"/>
    </source>
</evidence>
<gene>
    <name evidence="2" type="ORF">FHP29_18530</name>
</gene>
<protein>
    <recommendedName>
        <fullName evidence="1">Recombinase-like domain-containing protein</fullName>
    </recommendedName>
</protein>
<evidence type="ECO:0000259" key="1">
    <source>
        <dbReference type="Pfam" id="PF20552"/>
    </source>
</evidence>
<sequence>MGYLQPVQAGTTATTPWELKLAGAIEEVFGTGRHDLVGLVDGLNELGIPAPGGEEWTPEVFTTAIAELAAAGKQES</sequence>
<proteinExistence type="predicted"/>
<dbReference type="AlphaFoldDB" id="A0A5C4VJU2"/>
<reference evidence="2 3" key="1">
    <citation type="journal article" date="2016" name="Int. J. Syst. Evol. Microbiol.">
        <title>Nocardioides albidus sp. nov., an actinobacterium isolated from garden soil.</title>
        <authorList>
            <person name="Singh H."/>
            <person name="Du J."/>
            <person name="Trinh H."/>
            <person name="Won K."/>
            <person name="Yang J.E."/>
            <person name="Yin C."/>
            <person name="Kook M."/>
            <person name="Yi T.H."/>
        </authorList>
    </citation>
    <scope>NUCLEOTIDE SEQUENCE [LARGE SCALE GENOMIC DNA]</scope>
    <source>
        <strain evidence="2 3">CCTCC AB 2015297</strain>
    </source>
</reference>
<name>A0A5C4VJU2_9ACTN</name>
<accession>A0A5C4VJU2</accession>
<comment type="caution">
    <text evidence="2">The sequence shown here is derived from an EMBL/GenBank/DDBJ whole genome shotgun (WGS) entry which is preliminary data.</text>
</comment>
<dbReference type="RefSeq" id="WP_139624372.1">
    <property type="nucleotide sequence ID" value="NZ_VDMP01000027.1"/>
</dbReference>
<dbReference type="Pfam" id="PF20552">
    <property type="entry name" value="HTH_62"/>
    <property type="match status" value="1"/>
</dbReference>
<dbReference type="Proteomes" id="UP000313231">
    <property type="component" value="Unassembled WGS sequence"/>
</dbReference>